<evidence type="ECO:0000313" key="2">
    <source>
        <dbReference type="EMBL" id="KAJ1197240.1"/>
    </source>
</evidence>
<dbReference type="AlphaFoldDB" id="A0AAV7V6V9"/>
<proteinExistence type="predicted"/>
<sequence length="108" mass="11901">MSSLLLGWTGPCFLGSPAFPLDPSDSKSTPEDQSERNQAFTNQAFTNQAFTNQAFTNQAFTNQAFTNQSFTNQASPGWFSDMLLTPGRALDPRGVERSDQRSMLEIVS</sequence>
<feature type="compositionally biased region" description="Basic and acidic residues" evidence="1">
    <location>
        <begin position="24"/>
        <end position="35"/>
    </location>
</feature>
<evidence type="ECO:0000313" key="3">
    <source>
        <dbReference type="Proteomes" id="UP001066276"/>
    </source>
</evidence>
<dbReference type="Proteomes" id="UP001066276">
    <property type="component" value="Chromosome 2_1"/>
</dbReference>
<comment type="caution">
    <text evidence="2">The sequence shown here is derived from an EMBL/GenBank/DDBJ whole genome shotgun (WGS) entry which is preliminary data.</text>
</comment>
<reference evidence="2" key="1">
    <citation type="journal article" date="2022" name="bioRxiv">
        <title>Sequencing and chromosome-scale assembly of the giantPleurodeles waltlgenome.</title>
        <authorList>
            <person name="Brown T."/>
            <person name="Elewa A."/>
            <person name="Iarovenko S."/>
            <person name="Subramanian E."/>
            <person name="Araus A.J."/>
            <person name="Petzold A."/>
            <person name="Susuki M."/>
            <person name="Suzuki K.-i.T."/>
            <person name="Hayashi T."/>
            <person name="Toyoda A."/>
            <person name="Oliveira C."/>
            <person name="Osipova E."/>
            <person name="Leigh N.D."/>
            <person name="Simon A."/>
            <person name="Yun M.H."/>
        </authorList>
    </citation>
    <scope>NUCLEOTIDE SEQUENCE</scope>
    <source>
        <strain evidence="2">20211129_DDA</strain>
        <tissue evidence="2">Liver</tissue>
    </source>
</reference>
<keyword evidence="3" id="KW-1185">Reference proteome</keyword>
<gene>
    <name evidence="2" type="ORF">NDU88_001102</name>
</gene>
<organism evidence="2 3">
    <name type="scientific">Pleurodeles waltl</name>
    <name type="common">Iberian ribbed newt</name>
    <dbReference type="NCBI Taxonomy" id="8319"/>
    <lineage>
        <taxon>Eukaryota</taxon>
        <taxon>Metazoa</taxon>
        <taxon>Chordata</taxon>
        <taxon>Craniata</taxon>
        <taxon>Vertebrata</taxon>
        <taxon>Euteleostomi</taxon>
        <taxon>Amphibia</taxon>
        <taxon>Batrachia</taxon>
        <taxon>Caudata</taxon>
        <taxon>Salamandroidea</taxon>
        <taxon>Salamandridae</taxon>
        <taxon>Pleurodelinae</taxon>
        <taxon>Pleurodeles</taxon>
    </lineage>
</organism>
<feature type="region of interest" description="Disordered" evidence="1">
    <location>
        <begin position="19"/>
        <end position="42"/>
    </location>
</feature>
<protein>
    <submittedName>
        <fullName evidence="2">Uncharacterized protein</fullName>
    </submittedName>
</protein>
<evidence type="ECO:0000256" key="1">
    <source>
        <dbReference type="SAM" id="MobiDB-lite"/>
    </source>
</evidence>
<name>A0AAV7V6V9_PLEWA</name>
<accession>A0AAV7V6V9</accession>
<dbReference type="EMBL" id="JANPWB010000003">
    <property type="protein sequence ID" value="KAJ1197240.1"/>
    <property type="molecule type" value="Genomic_DNA"/>
</dbReference>